<dbReference type="InterPro" id="IPR011006">
    <property type="entry name" value="CheY-like_superfamily"/>
</dbReference>
<gene>
    <name evidence="3" type="ORF">VC35_05140</name>
</gene>
<evidence type="ECO:0000256" key="1">
    <source>
        <dbReference type="ARBA" id="ARBA00023125"/>
    </source>
</evidence>
<organism evidence="3 4">
    <name type="scientific">Pseudomonas fluorescens</name>
    <dbReference type="NCBI Taxonomy" id="294"/>
    <lineage>
        <taxon>Bacteria</taxon>
        <taxon>Pseudomonadati</taxon>
        <taxon>Pseudomonadota</taxon>
        <taxon>Gammaproteobacteria</taxon>
        <taxon>Pseudomonadales</taxon>
        <taxon>Pseudomonadaceae</taxon>
        <taxon>Pseudomonas</taxon>
    </lineage>
</organism>
<dbReference type="EMBL" id="LACC01000008">
    <property type="protein sequence ID" value="KJZ49388.1"/>
    <property type="molecule type" value="Genomic_DNA"/>
</dbReference>
<dbReference type="InterPro" id="IPR036388">
    <property type="entry name" value="WH-like_DNA-bd_sf"/>
</dbReference>
<evidence type="ECO:0000259" key="2">
    <source>
        <dbReference type="PROSITE" id="PS50043"/>
    </source>
</evidence>
<dbReference type="PROSITE" id="PS50043">
    <property type="entry name" value="HTH_LUXR_2"/>
    <property type="match status" value="1"/>
</dbReference>
<sequence length="221" mass="24192">MPIQVLLVALPLVAWGLERLVESAQPRLALAGSTASVAQYLLSLHLYTPDVVVLDLDSEDCIESLADLHSRTKAKILVVSGSSDLALHDSAVLAGARGVVDKRESASASTLLKAIEKVHEGELWIDRNATSRIFLELARKKTERDIDPEQHKIAKLTRREQQTIASLASDPSAPGKLVAEKLHISEHTLRNHLTSIYSKLGLTNRVDLYAYAHKHGLSTDD</sequence>
<dbReference type="SUPFAM" id="SSF52172">
    <property type="entry name" value="CheY-like"/>
    <property type="match status" value="1"/>
</dbReference>
<evidence type="ECO:0000313" key="4">
    <source>
        <dbReference type="Proteomes" id="UP000033588"/>
    </source>
</evidence>
<dbReference type="Gene3D" id="3.40.50.2300">
    <property type="match status" value="1"/>
</dbReference>
<dbReference type="PANTHER" id="PTHR43214:SF38">
    <property type="entry name" value="NITRATE_NITRITE RESPONSE REGULATOR PROTEIN NARL"/>
    <property type="match status" value="1"/>
</dbReference>
<dbReference type="SMART" id="SM00421">
    <property type="entry name" value="HTH_LUXR"/>
    <property type="match status" value="1"/>
</dbReference>
<evidence type="ECO:0000313" key="3">
    <source>
        <dbReference type="EMBL" id="KJZ49388.1"/>
    </source>
</evidence>
<reference evidence="3 4" key="1">
    <citation type="submission" date="2015-03" db="EMBL/GenBank/DDBJ databases">
        <title>Comparative genomics of Pseudomonas insights into diversity of traits involved in vanlence and defense.</title>
        <authorList>
            <person name="Qin Y."/>
        </authorList>
    </citation>
    <scope>NUCLEOTIDE SEQUENCE [LARGE SCALE GENOMIC DNA]</scope>
    <source>
        <strain evidence="3 4">C8</strain>
    </source>
</reference>
<dbReference type="AlphaFoldDB" id="A0A0F4TY72"/>
<dbReference type="Proteomes" id="UP000033588">
    <property type="component" value="Unassembled WGS sequence"/>
</dbReference>
<keyword evidence="1" id="KW-0238">DNA-binding</keyword>
<dbReference type="PATRIC" id="fig|294.132.peg.5598"/>
<dbReference type="CDD" id="cd06170">
    <property type="entry name" value="LuxR_C_like"/>
    <property type="match status" value="1"/>
</dbReference>
<dbReference type="GO" id="GO:0006355">
    <property type="term" value="P:regulation of DNA-templated transcription"/>
    <property type="evidence" value="ECO:0007669"/>
    <property type="project" value="InterPro"/>
</dbReference>
<dbReference type="InterPro" id="IPR000792">
    <property type="entry name" value="Tscrpt_reg_LuxR_C"/>
</dbReference>
<feature type="domain" description="HTH luxR-type" evidence="2">
    <location>
        <begin position="149"/>
        <end position="216"/>
    </location>
</feature>
<dbReference type="SUPFAM" id="SSF46894">
    <property type="entry name" value="C-terminal effector domain of the bipartite response regulators"/>
    <property type="match status" value="1"/>
</dbReference>
<dbReference type="GO" id="GO:0003677">
    <property type="term" value="F:DNA binding"/>
    <property type="evidence" value="ECO:0007669"/>
    <property type="project" value="UniProtKB-KW"/>
</dbReference>
<dbReference type="Pfam" id="PF00196">
    <property type="entry name" value="GerE"/>
    <property type="match status" value="1"/>
</dbReference>
<proteinExistence type="predicted"/>
<dbReference type="OrthoDB" id="561214at2"/>
<dbReference type="Gene3D" id="1.10.10.10">
    <property type="entry name" value="Winged helix-like DNA-binding domain superfamily/Winged helix DNA-binding domain"/>
    <property type="match status" value="1"/>
</dbReference>
<accession>A0A0F4TY72</accession>
<dbReference type="PANTHER" id="PTHR43214">
    <property type="entry name" value="TWO-COMPONENT RESPONSE REGULATOR"/>
    <property type="match status" value="1"/>
</dbReference>
<dbReference type="InterPro" id="IPR039420">
    <property type="entry name" value="WalR-like"/>
</dbReference>
<name>A0A0F4TY72_PSEFL</name>
<protein>
    <submittedName>
        <fullName evidence="3">Response regulator</fullName>
    </submittedName>
</protein>
<dbReference type="RefSeq" id="WP_046038196.1">
    <property type="nucleotide sequence ID" value="NZ_LACC01000008.1"/>
</dbReference>
<dbReference type="InterPro" id="IPR016032">
    <property type="entry name" value="Sig_transdc_resp-reg_C-effctor"/>
</dbReference>
<comment type="caution">
    <text evidence="3">The sequence shown here is derived from an EMBL/GenBank/DDBJ whole genome shotgun (WGS) entry which is preliminary data.</text>
</comment>